<evidence type="ECO:0000313" key="2">
    <source>
        <dbReference type="Proteomes" id="UP001204798"/>
    </source>
</evidence>
<accession>A0ABT2EL27</accession>
<evidence type="ECO:0000313" key="1">
    <source>
        <dbReference type="EMBL" id="MCS3918642.1"/>
    </source>
</evidence>
<sequence length="101" mass="11686">MKKTKKELKRYVDEICALAQELFPGAKVRVKPPYETEDADVIVELPEGWRGGTAKQRKLLWRRTWEILLDKGYDILVFIEKPNRRKGSGDGTKKAKTKAVR</sequence>
<dbReference type="EMBL" id="JANUCP010000002">
    <property type="protein sequence ID" value="MCS3918642.1"/>
    <property type="molecule type" value="Genomic_DNA"/>
</dbReference>
<gene>
    <name evidence="1" type="ORF">M2350_001042</name>
</gene>
<name>A0ABT2EL27_9BACT</name>
<organism evidence="1 2">
    <name type="scientific">Candidatus Fervidibacter sacchari</name>
    <dbReference type="NCBI Taxonomy" id="1448929"/>
    <lineage>
        <taxon>Bacteria</taxon>
        <taxon>Candidatus Fervidibacterota</taxon>
        <taxon>Candidatus Fervidibacter</taxon>
    </lineage>
</organism>
<protein>
    <submittedName>
        <fullName evidence="1">Uncharacterized protein</fullName>
    </submittedName>
</protein>
<dbReference type="RefSeq" id="WP_259094630.1">
    <property type="nucleotide sequence ID" value="NZ_CP130454.1"/>
</dbReference>
<reference evidence="1 2" key="1">
    <citation type="submission" date="2022-08" db="EMBL/GenBank/DDBJ databases">
        <title>Bacterial and archaeal communities from various locations to study Microbial Dark Matter (Phase II).</title>
        <authorList>
            <person name="Stepanauskas R."/>
        </authorList>
    </citation>
    <scope>NUCLEOTIDE SEQUENCE [LARGE SCALE GENOMIC DNA]</scope>
    <source>
        <strain evidence="1 2">PD1</strain>
    </source>
</reference>
<proteinExistence type="predicted"/>
<keyword evidence="2" id="KW-1185">Reference proteome</keyword>
<comment type="caution">
    <text evidence="1">The sequence shown here is derived from an EMBL/GenBank/DDBJ whole genome shotgun (WGS) entry which is preliminary data.</text>
</comment>
<dbReference type="Proteomes" id="UP001204798">
    <property type="component" value="Unassembled WGS sequence"/>
</dbReference>